<dbReference type="InterPro" id="IPR011006">
    <property type="entry name" value="CheY-like_superfamily"/>
</dbReference>
<dbReference type="PANTHER" id="PTHR43874:SF1">
    <property type="entry name" value="TWO-COMPONENT RESPONSE REGULATOR-LIKE APRR1"/>
    <property type="match status" value="1"/>
</dbReference>
<dbReference type="Pfam" id="PF00072">
    <property type="entry name" value="Response_reg"/>
    <property type="match status" value="1"/>
</dbReference>
<feature type="compositionally biased region" description="Basic and acidic residues" evidence="8">
    <location>
        <begin position="488"/>
        <end position="504"/>
    </location>
</feature>
<dbReference type="PROSITE" id="PS50110">
    <property type="entry name" value="RESPONSE_REGULATORY"/>
    <property type="match status" value="1"/>
</dbReference>
<feature type="region of interest" description="Disordered" evidence="8">
    <location>
        <begin position="465"/>
        <end position="504"/>
    </location>
</feature>
<comment type="similarity">
    <text evidence="2">Belongs to the ARR-like family.</text>
</comment>
<evidence type="ECO:0000313" key="11">
    <source>
        <dbReference type="EMBL" id="PKU76118.1"/>
    </source>
</evidence>
<keyword evidence="3" id="KW-0902">Two-component regulatory system</keyword>
<dbReference type="SMART" id="SM00448">
    <property type="entry name" value="REC"/>
    <property type="match status" value="1"/>
</dbReference>
<keyword evidence="4" id="KW-0090">Biological rhythms</keyword>
<feature type="domain" description="CCT" evidence="10">
    <location>
        <begin position="420"/>
        <end position="462"/>
    </location>
</feature>
<organism evidence="11 12">
    <name type="scientific">Dendrobium catenatum</name>
    <dbReference type="NCBI Taxonomy" id="906689"/>
    <lineage>
        <taxon>Eukaryota</taxon>
        <taxon>Viridiplantae</taxon>
        <taxon>Streptophyta</taxon>
        <taxon>Embryophyta</taxon>
        <taxon>Tracheophyta</taxon>
        <taxon>Spermatophyta</taxon>
        <taxon>Magnoliopsida</taxon>
        <taxon>Liliopsida</taxon>
        <taxon>Asparagales</taxon>
        <taxon>Orchidaceae</taxon>
        <taxon>Epidendroideae</taxon>
        <taxon>Malaxideae</taxon>
        <taxon>Dendrobiinae</taxon>
        <taxon>Dendrobium</taxon>
    </lineage>
</organism>
<dbReference type="InterPro" id="IPR010402">
    <property type="entry name" value="CCT_domain"/>
</dbReference>
<dbReference type="STRING" id="906689.A0A2I0WKC8"/>
<dbReference type="GO" id="GO:0048511">
    <property type="term" value="P:rhythmic process"/>
    <property type="evidence" value="ECO:0007669"/>
    <property type="project" value="UniProtKB-KW"/>
</dbReference>
<sequence>MRRGMEGGGRLEGGDAGGRRFSLDRSNLRVLLCDKDPKSSQEVLRLLNNCSYQVTTVRTARQVIDMLTNGNEIDIVLCEVDLPIAEGLKMLKCISRKKDLMRIPIIMMSSRDEVSVVARCLRLGAADYLVKPLRTNELLNLWTHSWRRRHMLGQAEKDYFNQSIGMIFSDHSDANTNSTTFLSEDTDDKIRTRHQEVTLLDQKDHEFDESRAESDQNILSEDNALQHSNHPVSSGKILSWPTKMDLKIGQSSAFITYVKSRAPTSHLDRDATPPGLLNGKENLLVRGNIESHFLENFVPSNEDVCNRSMLQDPEELPVIVRHASPCKHLLPRTEGQIDVLGMQPMFHVPFYLHGHPSSMQGVQGTLYDVPQSHHSPMMQHFAYYPVPISLPSGHRPLTHLYSSSTSSHMPQSTNGLAERRAAALKKFKQKKKERCYDKKIRYINRKRLAEKRPRVRGQFVRQVNDVDVQLNDSPGMNDYDSDEEEDEPLSREYELDSSPEHDTY</sequence>
<dbReference type="Pfam" id="PF06203">
    <property type="entry name" value="CCT"/>
    <property type="match status" value="1"/>
</dbReference>
<accession>A0A2I0WKC8</accession>
<dbReference type="PROSITE" id="PS51017">
    <property type="entry name" value="CCT"/>
    <property type="match status" value="1"/>
</dbReference>
<name>A0A2I0WKC8_9ASPA</name>
<dbReference type="GO" id="GO:0000160">
    <property type="term" value="P:phosphorelay signal transduction system"/>
    <property type="evidence" value="ECO:0007669"/>
    <property type="project" value="UniProtKB-KW"/>
</dbReference>
<protein>
    <submittedName>
        <fullName evidence="11">Two-component response regulator-like PRR1</fullName>
    </submittedName>
</protein>
<dbReference type="OrthoDB" id="60033at2759"/>
<dbReference type="PANTHER" id="PTHR43874">
    <property type="entry name" value="TWO-COMPONENT RESPONSE REGULATOR"/>
    <property type="match status" value="1"/>
</dbReference>
<evidence type="ECO:0000256" key="4">
    <source>
        <dbReference type="ARBA" id="ARBA00023108"/>
    </source>
</evidence>
<dbReference type="GO" id="GO:0009736">
    <property type="term" value="P:cytokinin-activated signaling pathway"/>
    <property type="evidence" value="ECO:0007669"/>
    <property type="project" value="InterPro"/>
</dbReference>
<evidence type="ECO:0000256" key="7">
    <source>
        <dbReference type="PROSITE-ProRule" id="PRU00357"/>
    </source>
</evidence>
<keyword evidence="5 7" id="KW-0539">Nucleus</keyword>
<dbReference type="InterPro" id="IPR001789">
    <property type="entry name" value="Sig_transdc_resp-reg_receiver"/>
</dbReference>
<reference evidence="11 12" key="1">
    <citation type="journal article" date="2016" name="Sci. Rep.">
        <title>The Dendrobium catenatum Lindl. genome sequence provides insights into polysaccharide synthase, floral development and adaptive evolution.</title>
        <authorList>
            <person name="Zhang G.Q."/>
            <person name="Xu Q."/>
            <person name="Bian C."/>
            <person name="Tsai W.C."/>
            <person name="Yeh C.M."/>
            <person name="Liu K.W."/>
            <person name="Yoshida K."/>
            <person name="Zhang L.S."/>
            <person name="Chang S.B."/>
            <person name="Chen F."/>
            <person name="Shi Y."/>
            <person name="Su Y.Y."/>
            <person name="Zhang Y.Q."/>
            <person name="Chen L.J."/>
            <person name="Yin Y."/>
            <person name="Lin M."/>
            <person name="Huang H."/>
            <person name="Deng H."/>
            <person name="Wang Z.W."/>
            <person name="Zhu S.L."/>
            <person name="Zhao X."/>
            <person name="Deng C."/>
            <person name="Niu S.C."/>
            <person name="Huang J."/>
            <person name="Wang M."/>
            <person name="Liu G.H."/>
            <person name="Yang H.J."/>
            <person name="Xiao X.J."/>
            <person name="Hsiao Y.Y."/>
            <person name="Wu W.L."/>
            <person name="Chen Y.Y."/>
            <person name="Mitsuda N."/>
            <person name="Ohme-Takagi M."/>
            <person name="Luo Y.B."/>
            <person name="Van de Peer Y."/>
            <person name="Liu Z.J."/>
        </authorList>
    </citation>
    <scope>NUCLEOTIDE SEQUENCE [LARGE SCALE GENOMIC DNA]</scope>
    <source>
        <tissue evidence="11">The whole plant</tissue>
    </source>
</reference>
<comment type="caution">
    <text evidence="6">Lacks conserved residue(s) required for the propagation of feature annotation.</text>
</comment>
<proteinExistence type="inferred from homology"/>
<dbReference type="Gene3D" id="3.40.50.2300">
    <property type="match status" value="1"/>
</dbReference>
<evidence type="ECO:0000256" key="6">
    <source>
        <dbReference type="PROSITE-ProRule" id="PRU00169"/>
    </source>
</evidence>
<evidence type="ECO:0000259" key="9">
    <source>
        <dbReference type="PROSITE" id="PS50110"/>
    </source>
</evidence>
<evidence type="ECO:0000259" key="10">
    <source>
        <dbReference type="PROSITE" id="PS51017"/>
    </source>
</evidence>
<gene>
    <name evidence="11" type="primary">PRR1</name>
    <name evidence="11" type="ORF">MA16_Dca019208</name>
</gene>
<dbReference type="EMBL" id="KZ502558">
    <property type="protein sequence ID" value="PKU76118.1"/>
    <property type="molecule type" value="Genomic_DNA"/>
</dbReference>
<evidence type="ECO:0000256" key="5">
    <source>
        <dbReference type="ARBA" id="ARBA00023242"/>
    </source>
</evidence>
<evidence type="ECO:0000256" key="8">
    <source>
        <dbReference type="SAM" id="MobiDB-lite"/>
    </source>
</evidence>
<dbReference type="AlphaFoldDB" id="A0A2I0WKC8"/>
<reference evidence="11 12" key="2">
    <citation type="journal article" date="2017" name="Nature">
        <title>The Apostasia genome and the evolution of orchids.</title>
        <authorList>
            <person name="Zhang G.Q."/>
            <person name="Liu K.W."/>
            <person name="Li Z."/>
            <person name="Lohaus R."/>
            <person name="Hsiao Y.Y."/>
            <person name="Niu S.C."/>
            <person name="Wang J.Y."/>
            <person name="Lin Y.C."/>
            <person name="Xu Q."/>
            <person name="Chen L.J."/>
            <person name="Yoshida K."/>
            <person name="Fujiwara S."/>
            <person name="Wang Z.W."/>
            <person name="Zhang Y.Q."/>
            <person name="Mitsuda N."/>
            <person name="Wang M."/>
            <person name="Liu G.H."/>
            <person name="Pecoraro L."/>
            <person name="Huang H.X."/>
            <person name="Xiao X.J."/>
            <person name="Lin M."/>
            <person name="Wu X.Y."/>
            <person name="Wu W.L."/>
            <person name="Chen Y.Y."/>
            <person name="Chang S.B."/>
            <person name="Sakamoto S."/>
            <person name="Ohme-Takagi M."/>
            <person name="Yagi M."/>
            <person name="Zeng S.J."/>
            <person name="Shen C.Y."/>
            <person name="Yeh C.M."/>
            <person name="Luo Y.B."/>
            <person name="Tsai W.C."/>
            <person name="Van de Peer Y."/>
            <person name="Liu Z.J."/>
        </authorList>
    </citation>
    <scope>NUCLEOTIDE SEQUENCE [LARGE SCALE GENOMIC DNA]</scope>
    <source>
        <tissue evidence="11">The whole plant</tissue>
    </source>
</reference>
<keyword evidence="12" id="KW-1185">Reference proteome</keyword>
<dbReference type="GO" id="GO:0005634">
    <property type="term" value="C:nucleus"/>
    <property type="evidence" value="ECO:0007669"/>
    <property type="project" value="UniProtKB-SubCell"/>
</dbReference>
<dbReference type="InterPro" id="IPR045279">
    <property type="entry name" value="ARR-like"/>
</dbReference>
<evidence type="ECO:0000313" key="12">
    <source>
        <dbReference type="Proteomes" id="UP000233837"/>
    </source>
</evidence>
<evidence type="ECO:0000256" key="1">
    <source>
        <dbReference type="ARBA" id="ARBA00004123"/>
    </source>
</evidence>
<feature type="domain" description="Response regulatory" evidence="9">
    <location>
        <begin position="29"/>
        <end position="146"/>
    </location>
</feature>
<comment type="subcellular location">
    <subcellularLocation>
        <location evidence="1 7">Nucleus</location>
    </subcellularLocation>
</comment>
<dbReference type="Proteomes" id="UP000233837">
    <property type="component" value="Unassembled WGS sequence"/>
</dbReference>
<dbReference type="SUPFAM" id="SSF52172">
    <property type="entry name" value="CheY-like"/>
    <property type="match status" value="1"/>
</dbReference>
<evidence type="ECO:0000256" key="3">
    <source>
        <dbReference type="ARBA" id="ARBA00023012"/>
    </source>
</evidence>
<evidence type="ECO:0000256" key="2">
    <source>
        <dbReference type="ARBA" id="ARBA00010330"/>
    </source>
</evidence>